<organism evidence="3 4">
    <name type="scientific">Sporothrix schenckii 1099-18</name>
    <dbReference type="NCBI Taxonomy" id="1397361"/>
    <lineage>
        <taxon>Eukaryota</taxon>
        <taxon>Fungi</taxon>
        <taxon>Dikarya</taxon>
        <taxon>Ascomycota</taxon>
        <taxon>Pezizomycotina</taxon>
        <taxon>Sordariomycetes</taxon>
        <taxon>Sordariomycetidae</taxon>
        <taxon>Ophiostomatales</taxon>
        <taxon>Ophiostomataceae</taxon>
        <taxon>Sporothrix</taxon>
    </lineage>
</organism>
<dbReference type="AlphaFoldDB" id="A0A0F2M2N3"/>
<evidence type="ECO:0000313" key="3">
    <source>
        <dbReference type="EMBL" id="KJR82416.1"/>
    </source>
</evidence>
<reference evidence="3 4" key="1">
    <citation type="journal article" date="2014" name="BMC Genomics">
        <title>Comparative genomics of the major fungal agents of human and animal Sporotrichosis: Sporothrix schenckii and Sporothrix brasiliensis.</title>
        <authorList>
            <person name="Teixeira M.M."/>
            <person name="de Almeida L.G."/>
            <person name="Kubitschek-Barreira P."/>
            <person name="Alves F.L."/>
            <person name="Kioshima E.S."/>
            <person name="Abadio A.K."/>
            <person name="Fernandes L."/>
            <person name="Derengowski L.S."/>
            <person name="Ferreira K.S."/>
            <person name="Souza R.C."/>
            <person name="Ruiz J.C."/>
            <person name="de Andrade N.C."/>
            <person name="Paes H.C."/>
            <person name="Nicola A.M."/>
            <person name="Albuquerque P."/>
            <person name="Gerber A.L."/>
            <person name="Martins V.P."/>
            <person name="Peconick L.D."/>
            <person name="Neto A.V."/>
            <person name="Chaucanez C.B."/>
            <person name="Silva P.A."/>
            <person name="Cunha O.L."/>
            <person name="de Oliveira F.F."/>
            <person name="dos Santos T.C."/>
            <person name="Barros A.L."/>
            <person name="Soares M.A."/>
            <person name="de Oliveira L.M."/>
            <person name="Marini M.M."/>
            <person name="Villalobos-Duno H."/>
            <person name="Cunha M.M."/>
            <person name="de Hoog S."/>
            <person name="da Silveira J.F."/>
            <person name="Henrissat B."/>
            <person name="Nino-Vega G.A."/>
            <person name="Cisalpino P.S."/>
            <person name="Mora-Montes H.M."/>
            <person name="Almeida S.R."/>
            <person name="Stajich J.E."/>
            <person name="Lopes-Bezerra L.M."/>
            <person name="Vasconcelos A.T."/>
            <person name="Felipe M.S."/>
        </authorList>
    </citation>
    <scope>NUCLEOTIDE SEQUENCE [LARGE SCALE GENOMIC DNA]</scope>
    <source>
        <strain evidence="3 4">1099-18</strain>
    </source>
</reference>
<proteinExistence type="predicted"/>
<feature type="domain" description="DUF7136" evidence="2">
    <location>
        <begin position="44"/>
        <end position="259"/>
    </location>
</feature>
<evidence type="ECO:0000313" key="4">
    <source>
        <dbReference type="Proteomes" id="UP000033710"/>
    </source>
</evidence>
<evidence type="ECO:0000259" key="2">
    <source>
        <dbReference type="Pfam" id="PF23584"/>
    </source>
</evidence>
<keyword evidence="1" id="KW-0732">Signal</keyword>
<name>A0A0F2M2N3_SPOSC</name>
<sequence>MRLSPISISPVVLFAVLTGLAGLVGTAQASVSNRTVQPVQPAQPVNITLAYPRSEAYNTLGRIPIVFSISSPQYAVFLNPRIDFAIGKYGGDYPFEGQCPVYADTRNFTVDLSKVNLTDPATPDPLYIYAFWECLDYEVGEWYFSWTVRTGRAPENATDFQYNNNVTDTGGFVFATVHSGGRSMDLVENTKNTSCDSVPYEHDFLVAGIAEGSCSGSITDRPGCAVVANDTGASMAAAVPPPPASSICGGSISASIAETINNTPRFMGTCPVLPIAHVDCPPSLTVQDMGTAALPSATQPGSKSGADPRMPLDVLGTMMVAIVAVALREAVY</sequence>
<reference evidence="3 4" key="2">
    <citation type="journal article" date="2015" name="Eukaryot. Cell">
        <title>Asexual propagation of a virulent clone complex in a human and feline outbreak of sporotrichosis.</title>
        <authorList>
            <person name="Teixeira Mde M."/>
            <person name="Rodrigues A.M."/>
            <person name="Tsui C.K."/>
            <person name="de Almeida L.G."/>
            <person name="Van Diepeningen A.D."/>
            <person name="van den Ende B.G."/>
            <person name="Fernandes G.F."/>
            <person name="Kano R."/>
            <person name="Hamelin R.C."/>
            <person name="Lopes-Bezerra L.M."/>
            <person name="Vasconcelos A.T."/>
            <person name="de Hoog S."/>
            <person name="de Camargo Z.P."/>
            <person name="Felipe M.S."/>
        </authorList>
    </citation>
    <scope>NUCLEOTIDE SEQUENCE [LARGE SCALE GENOMIC DNA]</scope>
    <source>
        <strain evidence="3 4">1099-18</strain>
    </source>
</reference>
<dbReference type="GeneID" id="27665615"/>
<evidence type="ECO:0000256" key="1">
    <source>
        <dbReference type="SAM" id="SignalP"/>
    </source>
</evidence>
<dbReference type="InterPro" id="IPR055560">
    <property type="entry name" value="DUF7136"/>
</dbReference>
<dbReference type="VEuPathDB" id="FungiDB:SPSK_03500"/>
<accession>A0A0F2M2N3</accession>
<comment type="caution">
    <text evidence="3">The sequence shown here is derived from an EMBL/GenBank/DDBJ whole genome shotgun (WGS) entry which is preliminary data.</text>
</comment>
<dbReference type="RefSeq" id="XP_016585092.1">
    <property type="nucleotide sequence ID" value="XM_016730338.1"/>
</dbReference>
<protein>
    <recommendedName>
        <fullName evidence="2">DUF7136 domain-containing protein</fullName>
    </recommendedName>
</protein>
<feature type="signal peptide" evidence="1">
    <location>
        <begin position="1"/>
        <end position="29"/>
    </location>
</feature>
<gene>
    <name evidence="3" type="ORF">SPSK_03500</name>
</gene>
<feature type="chain" id="PRO_5002454689" description="DUF7136 domain-containing protein" evidence="1">
    <location>
        <begin position="30"/>
        <end position="332"/>
    </location>
</feature>
<dbReference type="Pfam" id="PF23584">
    <property type="entry name" value="DUF7136"/>
    <property type="match status" value="1"/>
</dbReference>
<dbReference type="EMBL" id="AXCR01000010">
    <property type="protein sequence ID" value="KJR82416.1"/>
    <property type="molecule type" value="Genomic_DNA"/>
</dbReference>
<dbReference type="KEGG" id="ssck:SPSK_03500"/>
<dbReference type="OrthoDB" id="10289077at2759"/>
<dbReference type="Proteomes" id="UP000033710">
    <property type="component" value="Unassembled WGS sequence"/>
</dbReference>